<evidence type="ECO:0000256" key="2">
    <source>
        <dbReference type="ARBA" id="ARBA00022723"/>
    </source>
</evidence>
<evidence type="ECO:0000259" key="9">
    <source>
        <dbReference type="PROSITE" id="PS51915"/>
    </source>
</evidence>
<feature type="binding site" evidence="7">
    <location>
        <position position="94"/>
    </location>
    <ligand>
        <name>Zn(2+)</name>
        <dbReference type="ChEBI" id="CHEBI:29105"/>
    </ligand>
</feature>
<dbReference type="SMART" id="SM00868">
    <property type="entry name" value="zf-AD"/>
    <property type="match status" value="1"/>
</dbReference>
<dbReference type="SMART" id="SM00692">
    <property type="entry name" value="DM3"/>
    <property type="match status" value="1"/>
</dbReference>
<evidence type="ECO:0000256" key="7">
    <source>
        <dbReference type="PROSITE-ProRule" id="PRU01263"/>
    </source>
</evidence>
<keyword evidence="5 6" id="KW-0238">DNA-binding</keyword>
<feature type="domain" description="THAP-type" evidence="8">
    <location>
        <begin position="1"/>
        <end position="83"/>
    </location>
</feature>
<dbReference type="InterPro" id="IPR038441">
    <property type="entry name" value="THAP_Znf_sf"/>
</dbReference>
<dbReference type="PROSITE" id="PS50950">
    <property type="entry name" value="ZF_THAP"/>
    <property type="match status" value="1"/>
</dbReference>
<dbReference type="InterPro" id="IPR026516">
    <property type="entry name" value="THAP1/10"/>
</dbReference>
<feature type="binding site" evidence="7">
    <location>
        <position position="139"/>
    </location>
    <ligand>
        <name>Zn(2+)</name>
        <dbReference type="ChEBI" id="CHEBI:29105"/>
    </ligand>
</feature>
<feature type="binding site" evidence="7">
    <location>
        <position position="97"/>
    </location>
    <ligand>
        <name>Zn(2+)</name>
        <dbReference type="ChEBI" id="CHEBI:29105"/>
    </ligand>
</feature>
<dbReference type="PANTHER" id="PTHR46600">
    <property type="entry name" value="THAP DOMAIN-CONTAINING"/>
    <property type="match status" value="1"/>
</dbReference>
<dbReference type="InterPro" id="IPR012934">
    <property type="entry name" value="Znf_AD"/>
</dbReference>
<proteinExistence type="predicted"/>
<dbReference type="SMART" id="SM00980">
    <property type="entry name" value="THAP"/>
    <property type="match status" value="1"/>
</dbReference>
<keyword evidence="4 7" id="KW-0862">Zinc</keyword>
<evidence type="ECO:0000256" key="5">
    <source>
        <dbReference type="ARBA" id="ARBA00023125"/>
    </source>
</evidence>
<feature type="binding site" evidence="7">
    <location>
        <position position="136"/>
    </location>
    <ligand>
        <name>Zn(2+)</name>
        <dbReference type="ChEBI" id="CHEBI:29105"/>
    </ligand>
</feature>
<evidence type="ECO:0000256" key="1">
    <source>
        <dbReference type="ARBA" id="ARBA00004123"/>
    </source>
</evidence>
<evidence type="ECO:0000259" key="8">
    <source>
        <dbReference type="PROSITE" id="PS50950"/>
    </source>
</evidence>
<dbReference type="Proteomes" id="UP001231518">
    <property type="component" value="Chromosome 30"/>
</dbReference>
<name>A0AAD7Y8W1_MYTSE</name>
<accession>A0AAD7Y8W1</accession>
<dbReference type="GO" id="GO:0043565">
    <property type="term" value="F:sequence-specific DNA binding"/>
    <property type="evidence" value="ECO:0007669"/>
    <property type="project" value="InterPro"/>
</dbReference>
<keyword evidence="3 6" id="KW-0863">Zinc-finger</keyword>
<dbReference type="Gene3D" id="6.20.210.20">
    <property type="entry name" value="THAP domain"/>
    <property type="match status" value="1"/>
</dbReference>
<dbReference type="EMBL" id="JARGEI010000028">
    <property type="protein sequence ID" value="KAJ8706532.1"/>
    <property type="molecule type" value="Genomic_DNA"/>
</dbReference>
<dbReference type="SUPFAM" id="SSF57716">
    <property type="entry name" value="Glucocorticoid receptor-like (DNA-binding domain)"/>
    <property type="match status" value="1"/>
</dbReference>
<evidence type="ECO:0000256" key="6">
    <source>
        <dbReference type="PROSITE-ProRule" id="PRU00309"/>
    </source>
</evidence>
<dbReference type="Pfam" id="PF05485">
    <property type="entry name" value="THAP"/>
    <property type="match status" value="1"/>
</dbReference>
<dbReference type="SUPFAM" id="SSF46689">
    <property type="entry name" value="Homeodomain-like"/>
    <property type="match status" value="2"/>
</dbReference>
<evidence type="ECO:0000313" key="11">
    <source>
        <dbReference type="Proteomes" id="UP001231518"/>
    </source>
</evidence>
<dbReference type="PROSITE" id="PS51915">
    <property type="entry name" value="ZAD"/>
    <property type="match status" value="1"/>
</dbReference>
<organism evidence="10 11">
    <name type="scientific">Mythimna separata</name>
    <name type="common">Oriental armyworm</name>
    <name type="synonym">Pseudaletia separata</name>
    <dbReference type="NCBI Taxonomy" id="271217"/>
    <lineage>
        <taxon>Eukaryota</taxon>
        <taxon>Metazoa</taxon>
        <taxon>Ecdysozoa</taxon>
        <taxon>Arthropoda</taxon>
        <taxon>Hexapoda</taxon>
        <taxon>Insecta</taxon>
        <taxon>Pterygota</taxon>
        <taxon>Neoptera</taxon>
        <taxon>Endopterygota</taxon>
        <taxon>Lepidoptera</taxon>
        <taxon>Glossata</taxon>
        <taxon>Ditrysia</taxon>
        <taxon>Noctuoidea</taxon>
        <taxon>Noctuidae</taxon>
        <taxon>Noctuinae</taxon>
        <taxon>Hadenini</taxon>
        <taxon>Mythimna</taxon>
    </lineage>
</organism>
<keyword evidence="11" id="KW-1185">Reference proteome</keyword>
<evidence type="ECO:0000256" key="3">
    <source>
        <dbReference type="ARBA" id="ARBA00022771"/>
    </source>
</evidence>
<gene>
    <name evidence="10" type="ORF">PYW07_012610</name>
</gene>
<dbReference type="AlphaFoldDB" id="A0AAD7Y8W1"/>
<dbReference type="InterPro" id="IPR009057">
    <property type="entry name" value="Homeodomain-like_sf"/>
</dbReference>
<evidence type="ECO:0000256" key="4">
    <source>
        <dbReference type="ARBA" id="ARBA00022833"/>
    </source>
</evidence>
<evidence type="ECO:0000313" key="10">
    <source>
        <dbReference type="EMBL" id="KAJ8706532.1"/>
    </source>
</evidence>
<dbReference type="GO" id="GO:0005634">
    <property type="term" value="C:nucleus"/>
    <property type="evidence" value="ECO:0007669"/>
    <property type="project" value="UniProtKB-SubCell"/>
</dbReference>
<comment type="caution">
    <text evidence="10">The sequence shown here is derived from an EMBL/GenBank/DDBJ whole genome shotgun (WGS) entry which is preliminary data.</text>
</comment>
<reference evidence="10" key="1">
    <citation type="submission" date="2023-03" db="EMBL/GenBank/DDBJ databases">
        <title>Chromosome-level genomes of two armyworms, Mythimna separata and Mythimna loreyi, provide insights into the biosynthesis and reception of sex pheromones.</title>
        <authorList>
            <person name="Zhao H."/>
        </authorList>
    </citation>
    <scope>NUCLEOTIDE SEQUENCE</scope>
    <source>
        <strain evidence="10">BeijingLab</strain>
        <tissue evidence="10">Pupa</tissue>
    </source>
</reference>
<feature type="domain" description="ZAD" evidence="9">
    <location>
        <begin position="92"/>
        <end position="163"/>
    </location>
</feature>
<protein>
    <submittedName>
        <fullName evidence="10">Uncharacterized protein</fullName>
    </submittedName>
</protein>
<dbReference type="PANTHER" id="PTHR46600:SF11">
    <property type="entry name" value="THAP DOMAIN-CONTAINING PROTEIN 10"/>
    <property type="match status" value="1"/>
</dbReference>
<keyword evidence="2 7" id="KW-0479">Metal-binding</keyword>
<dbReference type="InterPro" id="IPR006612">
    <property type="entry name" value="THAP_Znf"/>
</dbReference>
<dbReference type="GO" id="GO:0008270">
    <property type="term" value="F:zinc ion binding"/>
    <property type="evidence" value="ECO:0007669"/>
    <property type="project" value="UniProtKB-UniRule"/>
</dbReference>
<sequence>MRCCVQSCLNDDSKKTNKSLGITFHKIPKDSDHSAAWLKALAAAGCRMNKCLVVCSEHFLPDDFDDTRHNQRRVKSGVVPTLMSPLHHEELKVCRVCLALDVKMYDLNDYKLSVMFQNVTGISDIDKKGNILQRLCWECTARLTAAAVFRNKALLSDTLLKDLVHITKSDVETIKQYHSTLKSPLTTQNLFTSTDIECEDSFCEKEEKDKLLNEDTKTKRRKTKMKTHKVERNIDLEEFEPWIDIPVKTEVETDPIAENSFNIRLQNQNCDAISDFDDSVTSLRADIEDDTKNSEVQINNNINSYGLREDIEISNVPLINKDGNIVLVQDSVERKPKLDVTGNIIVDEAISNIVEHNQYAVKEVSVKNAEKKISKEVGTLKKDHKVEKIGDAVGGTNEKATIRSNEIKQKIIALKKKGFSAPAIAKETGLSINSVYNFLYRFCKNSNITYRRSTTLGRDHTVVENEPDQNYYYEPNEAGKEVSACSITVRRRLRQAGLERILMVKPERSVGQKISKYKALHDILKERIVALKQEGLSNSRIAYLLETTRDTVRKWWLRYCKDGHMDNLKTTGPKRKTTAQEDQLLVDRVAQEQTVHTPTLAREMGLSSKSVRNRLREAGFKLKERKASVPLRSGRSHKVDEETKQQIVSMKLNGVSVTDIANQFRVTRTSVYLWWRRWCKENNIKITSDNNRTTTTEQEKKLPVENIVQAPSILSSKKSLWQKLPDLEFIS</sequence>
<comment type="subcellular location">
    <subcellularLocation>
        <location evidence="1">Nucleus</location>
    </subcellularLocation>
</comment>